<dbReference type="KEGG" id="afx:JZ786_23385"/>
<dbReference type="Gene3D" id="2.60.40.10">
    <property type="entry name" value="Immunoglobulins"/>
    <property type="match status" value="1"/>
</dbReference>
<name>A0A9X7VZ87_9BACL</name>
<dbReference type="InterPro" id="IPR023833">
    <property type="entry name" value="Signal_pept_SipW-depend-type"/>
</dbReference>
<evidence type="ECO:0000256" key="1">
    <source>
        <dbReference type="SAM" id="SignalP"/>
    </source>
</evidence>
<organism evidence="2 3">
    <name type="scientific">Alicyclobacillus mengziensis</name>
    <dbReference type="NCBI Taxonomy" id="2931921"/>
    <lineage>
        <taxon>Bacteria</taxon>
        <taxon>Bacillati</taxon>
        <taxon>Bacillota</taxon>
        <taxon>Bacilli</taxon>
        <taxon>Bacillales</taxon>
        <taxon>Alicyclobacillaceae</taxon>
        <taxon>Alicyclobacillus</taxon>
    </lineage>
</organism>
<proteinExistence type="predicted"/>
<accession>A0A9X7VZ87</accession>
<feature type="signal peptide" evidence="1">
    <location>
        <begin position="1"/>
        <end position="27"/>
    </location>
</feature>
<keyword evidence="1" id="KW-0732">Signal</keyword>
<evidence type="ECO:0008006" key="4">
    <source>
        <dbReference type="Google" id="ProtNLM"/>
    </source>
</evidence>
<dbReference type="InterPro" id="IPR022121">
    <property type="entry name" value="Peptidase_M73_camelysin"/>
</dbReference>
<dbReference type="AlphaFoldDB" id="A0A9X7VZ87"/>
<gene>
    <name evidence="2" type="ORF">JZ786_23385</name>
</gene>
<dbReference type="RefSeq" id="WP_206656655.1">
    <property type="nucleotide sequence ID" value="NZ_CP071182.1"/>
</dbReference>
<sequence length="298" mass="31186">MGMKSKVAMAVLSSAAGAAMIAGGTFALFTAQTSNTGNTFTAGTVAIQDYTGGPVASHTVYFNSLAPGDSGTLVMTVKNTGSLKAWVKIDSDLTIHSESGALFTGDYPLYMNLQSQSPVTVDPGQTVQLRVPWSFPVEAGNYYQGTHGWFNLVVDAVQYRNNTAANFINTGSQSGDQGGGTVSTPVATTIQVSGDHTIANPGDEQSTSAQYTATVYDQNNNVMSGQQVTWSLTGAPSDGSITINPSTGLLTVEHQKGSNFPHRNAPYIVTVVATITTVHGDQPVRIVRAEEVSVEPNA</sequence>
<dbReference type="NCBIfam" id="TIGR04088">
    <property type="entry name" value="cognate_SipW"/>
    <property type="match status" value="1"/>
</dbReference>
<evidence type="ECO:0000313" key="3">
    <source>
        <dbReference type="Proteomes" id="UP000663505"/>
    </source>
</evidence>
<keyword evidence="3" id="KW-1185">Reference proteome</keyword>
<evidence type="ECO:0000313" key="2">
    <source>
        <dbReference type="EMBL" id="QSO47295.1"/>
    </source>
</evidence>
<protein>
    <recommendedName>
        <fullName evidence="4">Camelysin metallo-endopeptidase</fullName>
    </recommendedName>
</protein>
<dbReference type="InterPro" id="IPR013783">
    <property type="entry name" value="Ig-like_fold"/>
</dbReference>
<dbReference type="Pfam" id="PF12389">
    <property type="entry name" value="Peptidase_M73"/>
    <property type="match status" value="1"/>
</dbReference>
<feature type="chain" id="PRO_5040796900" description="Camelysin metallo-endopeptidase" evidence="1">
    <location>
        <begin position="28"/>
        <end position="298"/>
    </location>
</feature>
<dbReference type="SUPFAM" id="SSF49373">
    <property type="entry name" value="Invasin/intimin cell-adhesion fragments"/>
    <property type="match status" value="1"/>
</dbReference>
<reference evidence="2 3" key="1">
    <citation type="submission" date="2021-02" db="EMBL/GenBank/DDBJ databases">
        <title>Alicyclobacillus curvatus sp. nov. and Alicyclobacillus mengziensis sp. nov., two acidophilic bacteria isolated from acid mine drainage.</title>
        <authorList>
            <person name="Huang Y."/>
        </authorList>
    </citation>
    <scope>NUCLEOTIDE SEQUENCE [LARGE SCALE GENOMIC DNA]</scope>
    <source>
        <strain evidence="2 3">S30H14</strain>
    </source>
</reference>
<dbReference type="Proteomes" id="UP000663505">
    <property type="component" value="Chromosome"/>
</dbReference>
<dbReference type="InterPro" id="IPR008964">
    <property type="entry name" value="Invasin/intimin_cell_adhesion"/>
</dbReference>
<dbReference type="EMBL" id="CP071182">
    <property type="protein sequence ID" value="QSO47295.1"/>
    <property type="molecule type" value="Genomic_DNA"/>
</dbReference>